<feature type="domain" description="MurNAc-LAA" evidence="2">
    <location>
        <begin position="73"/>
        <end position="187"/>
    </location>
</feature>
<reference evidence="3" key="2">
    <citation type="journal article" date="2022" name="Microbiol. Resour. Announc.">
        <title>Metagenome Sequencing to Explore Phylogenomics of Terrestrial Cyanobacteria.</title>
        <authorList>
            <person name="Ward R.D."/>
            <person name="Stajich J.E."/>
            <person name="Johansen J.R."/>
            <person name="Huntemann M."/>
            <person name="Clum A."/>
            <person name="Foster B."/>
            <person name="Foster B."/>
            <person name="Roux S."/>
            <person name="Palaniappan K."/>
            <person name="Varghese N."/>
            <person name="Mukherjee S."/>
            <person name="Reddy T.B.K."/>
            <person name="Daum C."/>
            <person name="Copeland A."/>
            <person name="Chen I.A."/>
            <person name="Ivanova N.N."/>
            <person name="Kyrpides N.C."/>
            <person name="Shapiro N."/>
            <person name="Eloe-Fadrosh E.A."/>
            <person name="Pietrasiak N."/>
        </authorList>
    </citation>
    <scope>NUCLEOTIDE SEQUENCE</scope>
    <source>
        <strain evidence="3">JT2-VF2</strain>
    </source>
</reference>
<dbReference type="SMART" id="SM00646">
    <property type="entry name" value="Ami_3"/>
    <property type="match status" value="1"/>
</dbReference>
<dbReference type="PANTHER" id="PTHR30404:SF0">
    <property type="entry name" value="N-ACETYLMURAMOYL-L-ALANINE AMIDASE AMIC"/>
    <property type="match status" value="1"/>
</dbReference>
<protein>
    <submittedName>
        <fullName evidence="3">N-acetylmuramoyl-L-alanine amidase</fullName>
    </submittedName>
</protein>
<dbReference type="SUPFAM" id="SSF53187">
    <property type="entry name" value="Zn-dependent exopeptidases"/>
    <property type="match status" value="1"/>
</dbReference>
<comment type="caution">
    <text evidence="3">The sequence shown here is derived from an EMBL/GenBank/DDBJ whole genome shotgun (WGS) entry which is preliminary data.</text>
</comment>
<dbReference type="PANTHER" id="PTHR30404">
    <property type="entry name" value="N-ACETYLMURAMOYL-L-ALANINE AMIDASE"/>
    <property type="match status" value="1"/>
</dbReference>
<evidence type="ECO:0000313" key="3">
    <source>
        <dbReference type="EMBL" id="MBW4563571.1"/>
    </source>
</evidence>
<sequence>MGRIFLSAGHNLGKGGVQSDPGAPTVLGTTETNEMIKTRDLLVRELEFRGVKKDQDLFSVPDTIDLKSTLNWINDRARSGDVALELHGNAGPASARGAEIFYIDGNPQRKRDAELILNTLIEAVPGLRSRGAKPDTISQHERGLAFCRQLRISSLLIELCFLSNDEDMKLLNEHRDKFAKGLADGLMKWSNQTGDIPDSFPSIDIEIKGQIHQNKGILVNNNSFIPVDLVAPLSIDLTKLPDARRLKHGNIDYVRAIDLQQLNVSVAWDNQIKRLILN</sequence>
<dbReference type="GO" id="GO:0030288">
    <property type="term" value="C:outer membrane-bounded periplasmic space"/>
    <property type="evidence" value="ECO:0007669"/>
    <property type="project" value="TreeGrafter"/>
</dbReference>
<proteinExistence type="predicted"/>
<evidence type="ECO:0000313" key="4">
    <source>
        <dbReference type="Proteomes" id="UP000715781"/>
    </source>
</evidence>
<evidence type="ECO:0000259" key="2">
    <source>
        <dbReference type="SMART" id="SM00646"/>
    </source>
</evidence>
<dbReference type="Pfam" id="PF01520">
    <property type="entry name" value="Amidase_3"/>
    <property type="match status" value="1"/>
</dbReference>
<dbReference type="GO" id="GO:0008745">
    <property type="term" value="F:N-acetylmuramoyl-L-alanine amidase activity"/>
    <property type="evidence" value="ECO:0007669"/>
    <property type="project" value="InterPro"/>
</dbReference>
<dbReference type="GO" id="GO:0009253">
    <property type="term" value="P:peptidoglycan catabolic process"/>
    <property type="evidence" value="ECO:0007669"/>
    <property type="project" value="InterPro"/>
</dbReference>
<evidence type="ECO:0000256" key="1">
    <source>
        <dbReference type="ARBA" id="ARBA00022801"/>
    </source>
</evidence>
<dbReference type="CDD" id="cd02696">
    <property type="entry name" value="MurNAc-LAA"/>
    <property type="match status" value="1"/>
</dbReference>
<name>A0A951Q2L3_9NOST</name>
<dbReference type="EMBL" id="JAHHHN010000014">
    <property type="protein sequence ID" value="MBW4563571.1"/>
    <property type="molecule type" value="Genomic_DNA"/>
</dbReference>
<dbReference type="InterPro" id="IPR050695">
    <property type="entry name" value="N-acetylmuramoyl_amidase_3"/>
</dbReference>
<reference evidence="3" key="1">
    <citation type="submission" date="2021-05" db="EMBL/GenBank/DDBJ databases">
        <authorList>
            <person name="Pietrasiak N."/>
            <person name="Ward R."/>
            <person name="Stajich J.E."/>
            <person name="Kurbessoian T."/>
        </authorList>
    </citation>
    <scope>NUCLEOTIDE SEQUENCE</scope>
    <source>
        <strain evidence="3">JT2-VF2</strain>
    </source>
</reference>
<gene>
    <name evidence="3" type="ORF">KME32_20990</name>
</gene>
<accession>A0A951Q2L3</accession>
<organism evidence="3 4">
    <name type="scientific">Mojavia pulchra JT2-VF2</name>
    <dbReference type="NCBI Taxonomy" id="287848"/>
    <lineage>
        <taxon>Bacteria</taxon>
        <taxon>Bacillati</taxon>
        <taxon>Cyanobacteriota</taxon>
        <taxon>Cyanophyceae</taxon>
        <taxon>Nostocales</taxon>
        <taxon>Nostocaceae</taxon>
    </lineage>
</organism>
<dbReference type="Proteomes" id="UP000715781">
    <property type="component" value="Unassembled WGS sequence"/>
</dbReference>
<dbReference type="InterPro" id="IPR002508">
    <property type="entry name" value="MurNAc-LAA_cat"/>
</dbReference>
<dbReference type="Gene3D" id="3.40.630.40">
    <property type="entry name" value="Zn-dependent exopeptidases"/>
    <property type="match status" value="1"/>
</dbReference>
<keyword evidence="1" id="KW-0378">Hydrolase</keyword>
<dbReference type="AlphaFoldDB" id="A0A951Q2L3"/>